<sequence length="1258" mass="139680">MDVLSRLKKAIGGAGNEERQTNSDNDQTSRDAASRQSLPRFTLSSQDLQSNPFKKQRGNVHTRAKQFRDNWLAIRSTLRTPHQAALHHGISRTDLIDRLQSMCDALVFEANRADEDVDIAGPCMEMLLEGDILGQLVRLTANDRISGSQAEIVQLFASLIILLDERFLSRQAVHRPLVRLMRICVGDEFFQAKQNTSTGTELDQNIIGINEDEEKRAHRKFGRIGSAETLGFEERLVDLMCHIASRLRNTPDLLIIFFRERGGDEEARKAFNLAMSSSPAPPSSRLSTRAPSPAQNQRNSPIIPSPLRPQDSESFTDAGRAASSPASSTSGALSYDFPLFSYLLRFVHRESRTGELARAGILFLVDVAFAPGRRNLARSANTKAGKNASIGRSFGSPYTKSARPGPRRSGTSTPQKHRIEADLGLGPNIALARFMVESDFSEVLGAGIGAVYGLLPTKLSLSKFSDADDDSDSHERRHALLVGQGESMVLGEGEKVHMEQNTISFQSAFTTNSEEVRQQARILCDLLEFTQDILRTAVKVSIDFSLNKNTVNADPAKPRPTGSVELSLLADQLTQSISVSLQSLFLENILYPSMLECSDVDGSSIAVMTYLEAILSVLETENALSDCVVGWLTGSEASDLDSRNDAHHFGMRAKRKSTAMIQLEKEESSMKFRQNSSYQTDAFGRYTIRDLLVDNLQLSSQQSAVLSALRLATTLITFHGRSSLSTVIQIKDDPLATAFPTNLIEIMKEGDDSNNDSKEFQSFDSDTSDEFVYPGTEKDEEKFLNRLHALAKQTVGGYKMQKYSREIITLLSLMNRLQVGDSKSVRDSFDSQIDQTYSSTGFDNYLEDAATGLMRDSMGRSALRSWEDGSIIEAGDSTQDRSSLLSSYRRHKLQATDRLLRTLLLSLCNYWRNRPEVNVAATGLLSAICSCPIRSLEGFLCHGRQSIEMLLSINTPDQNEKGEEEDVDDLSEDECTFMMQSSLLSGQDKHEKVSLSHHDLSKVPVLLNILSALVDQLQRWRKTIAHFDKYLDERRRGLLFVENLNEALMLSGIDPSDQFKGQPNGNTEAEREPSPFDMYSKQVSSKRKDENQKGHVQPVKALKKGEDIISLPPPPSATPTQEAFHLPDASDKDKKATVERGNFARFFGRAANALSTADKGQKDAISQGSTHQAHQPPPKPFAQHFLQTASLIIDVNDSVYLVDSSPWSIHFDPEKQEDSQEKNTGKKIKRTRFQNAALSDTENEVTFTYPGSEKKGKD</sequence>
<dbReference type="AlphaFoldDB" id="A0A316VJ13"/>
<feature type="region of interest" description="Disordered" evidence="1">
    <location>
        <begin position="1054"/>
        <end position="1097"/>
    </location>
</feature>
<proteinExistence type="predicted"/>
<feature type="compositionally biased region" description="Polar residues" evidence="1">
    <location>
        <begin position="1164"/>
        <end position="1173"/>
    </location>
</feature>
<protein>
    <submittedName>
        <fullName evidence="2">Uncharacterized protein</fullName>
    </submittedName>
</protein>
<feature type="compositionally biased region" description="Basic and acidic residues" evidence="1">
    <location>
        <begin position="1211"/>
        <end position="1224"/>
    </location>
</feature>
<dbReference type="InParanoid" id="A0A316VJ13"/>
<reference evidence="2 3" key="1">
    <citation type="journal article" date="2018" name="Mol. Biol. Evol.">
        <title>Broad Genomic Sampling Reveals a Smut Pathogenic Ancestry of the Fungal Clade Ustilaginomycotina.</title>
        <authorList>
            <person name="Kijpornyongpan T."/>
            <person name="Mondo S.J."/>
            <person name="Barry K."/>
            <person name="Sandor L."/>
            <person name="Lee J."/>
            <person name="Lipzen A."/>
            <person name="Pangilinan J."/>
            <person name="LaButti K."/>
            <person name="Hainaut M."/>
            <person name="Henrissat B."/>
            <person name="Grigoriev I.V."/>
            <person name="Spatafora J.W."/>
            <person name="Aime M.C."/>
        </authorList>
    </citation>
    <scope>NUCLEOTIDE SEQUENCE [LARGE SCALE GENOMIC DNA]</scope>
    <source>
        <strain evidence="2 3">MCA 3882</strain>
    </source>
</reference>
<feature type="region of interest" description="Disordered" evidence="1">
    <location>
        <begin position="1113"/>
        <end position="1136"/>
    </location>
</feature>
<organism evidence="2 3">
    <name type="scientific">Meira miltonrushii</name>
    <dbReference type="NCBI Taxonomy" id="1280837"/>
    <lineage>
        <taxon>Eukaryota</taxon>
        <taxon>Fungi</taxon>
        <taxon>Dikarya</taxon>
        <taxon>Basidiomycota</taxon>
        <taxon>Ustilaginomycotina</taxon>
        <taxon>Exobasidiomycetes</taxon>
        <taxon>Exobasidiales</taxon>
        <taxon>Brachybasidiaceae</taxon>
        <taxon>Meira</taxon>
    </lineage>
</organism>
<dbReference type="OrthoDB" id="5350595at2759"/>
<dbReference type="PANTHER" id="PTHR21705:SF11">
    <property type="entry name" value="FHIP FAMILY PROTEIN CG3558"/>
    <property type="match status" value="1"/>
</dbReference>
<keyword evidence="3" id="KW-1185">Reference proteome</keyword>
<dbReference type="PANTHER" id="PTHR21705">
    <property type="entry name" value="RAI16 PROTEIN-RELATED"/>
    <property type="match status" value="1"/>
</dbReference>
<evidence type="ECO:0000313" key="2">
    <source>
        <dbReference type="EMBL" id="PWN37536.1"/>
    </source>
</evidence>
<evidence type="ECO:0000313" key="3">
    <source>
        <dbReference type="Proteomes" id="UP000245771"/>
    </source>
</evidence>
<feature type="region of interest" description="Disordered" evidence="1">
    <location>
        <begin position="1209"/>
        <end position="1258"/>
    </location>
</feature>
<feature type="compositionally biased region" description="Basic and acidic residues" evidence="1">
    <location>
        <begin position="16"/>
        <end position="33"/>
    </location>
</feature>
<feature type="compositionally biased region" description="Polar residues" evidence="1">
    <location>
        <begin position="1233"/>
        <end position="1246"/>
    </location>
</feature>
<feature type="region of interest" description="Disordered" evidence="1">
    <location>
        <begin position="10"/>
        <end position="37"/>
    </location>
</feature>
<name>A0A316VJ13_9BASI</name>
<dbReference type="Pfam" id="PF10257">
    <property type="entry name" value="RAI16-like"/>
    <property type="match status" value="1"/>
</dbReference>
<dbReference type="GeneID" id="37020047"/>
<feature type="region of interest" description="Disordered" evidence="1">
    <location>
        <begin position="380"/>
        <end position="418"/>
    </location>
</feature>
<feature type="compositionally biased region" description="Low complexity" evidence="1">
    <location>
        <begin position="283"/>
        <end position="294"/>
    </location>
</feature>
<feature type="region of interest" description="Disordered" evidence="1">
    <location>
        <begin position="275"/>
        <end position="330"/>
    </location>
</feature>
<dbReference type="EMBL" id="KZ819602">
    <property type="protein sequence ID" value="PWN37536.1"/>
    <property type="molecule type" value="Genomic_DNA"/>
</dbReference>
<feature type="region of interest" description="Disordered" evidence="1">
    <location>
        <begin position="1155"/>
        <end position="1181"/>
    </location>
</feature>
<feature type="non-terminal residue" evidence="2">
    <location>
        <position position="1258"/>
    </location>
</feature>
<evidence type="ECO:0000256" key="1">
    <source>
        <dbReference type="SAM" id="MobiDB-lite"/>
    </source>
</evidence>
<feature type="compositionally biased region" description="Low complexity" evidence="1">
    <location>
        <begin position="318"/>
        <end position="330"/>
    </location>
</feature>
<dbReference type="RefSeq" id="XP_025357838.1">
    <property type="nucleotide sequence ID" value="XM_025498266.1"/>
</dbReference>
<accession>A0A316VJ13</accession>
<dbReference type="InterPro" id="IPR019384">
    <property type="entry name" value="FHIP"/>
</dbReference>
<dbReference type="Proteomes" id="UP000245771">
    <property type="component" value="Unassembled WGS sequence"/>
</dbReference>
<gene>
    <name evidence="2" type="ORF">FA14DRAFT_159548</name>
</gene>
<dbReference type="STRING" id="1280837.A0A316VJ13"/>